<reference evidence="1 2" key="1">
    <citation type="submission" date="2023-11" db="EMBL/GenBank/DDBJ databases">
        <title>MicrobeMod: A computational toolkit for identifying prokaryotic methylation and restriction-modification with nanopore sequencing.</title>
        <authorList>
            <person name="Crits-Christoph A."/>
            <person name="Kang S.C."/>
            <person name="Lee H."/>
            <person name="Ostrov N."/>
        </authorList>
    </citation>
    <scope>NUCLEOTIDE SEQUENCE [LARGE SCALE GENOMIC DNA]</scope>
    <source>
        <strain evidence="1 2">ATCC 25935</strain>
    </source>
</reference>
<dbReference type="GeneID" id="43166693"/>
<sequence>MVLAWILIVVGAVLFFSMGLLGALLAAPVWYFAYRQWQKASGPQALVTKGFDEEFLKSADFSHTFKKFAIAVDVKNQRVYLAQNGKSKIYSYADIRGWRYNLSTGGAVYGGGMNAAMVNIANSNQNVNSSGFFVRVKDVDHPEWQIQFKYNKQYEHELKRWMEIFEQKVNNN</sequence>
<organism evidence="1 2">
    <name type="scientific">Duganella zoogloeoides</name>
    <dbReference type="NCBI Taxonomy" id="75659"/>
    <lineage>
        <taxon>Bacteria</taxon>
        <taxon>Pseudomonadati</taxon>
        <taxon>Pseudomonadota</taxon>
        <taxon>Betaproteobacteria</taxon>
        <taxon>Burkholderiales</taxon>
        <taxon>Oxalobacteraceae</taxon>
        <taxon>Telluria group</taxon>
        <taxon>Duganella</taxon>
    </lineage>
</organism>
<dbReference type="RefSeq" id="WP_084670103.1">
    <property type="nucleotide sequence ID" value="NZ_CP140152.1"/>
</dbReference>
<dbReference type="EMBL" id="CP140152">
    <property type="protein sequence ID" value="WQH04940.1"/>
    <property type="molecule type" value="Genomic_DNA"/>
</dbReference>
<dbReference type="Pfam" id="PF15947">
    <property type="entry name" value="DUF4755"/>
    <property type="match status" value="1"/>
</dbReference>
<dbReference type="Proteomes" id="UP001326110">
    <property type="component" value="Chromosome"/>
</dbReference>
<accession>A0ABZ0Y0S8</accession>
<dbReference type="InterPro" id="IPR031863">
    <property type="entry name" value="DUF4755"/>
</dbReference>
<keyword evidence="2" id="KW-1185">Reference proteome</keyword>
<proteinExistence type="predicted"/>
<evidence type="ECO:0000313" key="2">
    <source>
        <dbReference type="Proteomes" id="UP001326110"/>
    </source>
</evidence>
<name>A0ABZ0Y0S8_9BURK</name>
<evidence type="ECO:0000313" key="1">
    <source>
        <dbReference type="EMBL" id="WQH04940.1"/>
    </source>
</evidence>
<gene>
    <name evidence="1" type="ORF">SR858_00955</name>
</gene>
<protein>
    <submittedName>
        <fullName evidence="1">DUF4755 domain-containing protein</fullName>
    </submittedName>
</protein>